<sequence>MSGVDATTMRWRVCGRVQGVFFRAWTREQALRLALDGSATNLDDGSVEVVACGAPQALAQLEAALRQGPPRARVDALERLAPPASVAQGFAIG</sequence>
<protein>
    <recommendedName>
        <fullName evidence="3 5">acylphosphatase</fullName>
        <ecNumber evidence="2 5">3.6.1.7</ecNumber>
    </recommendedName>
</protein>
<evidence type="ECO:0000256" key="3">
    <source>
        <dbReference type="ARBA" id="ARBA00015991"/>
    </source>
</evidence>
<dbReference type="InterPro" id="IPR036046">
    <property type="entry name" value="Acylphosphatase-like_dom_sf"/>
</dbReference>
<dbReference type="InterPro" id="IPR020456">
    <property type="entry name" value="Acylphosphatase"/>
</dbReference>
<comment type="caution">
    <text evidence="8">The sequence shown here is derived from an EMBL/GenBank/DDBJ whole genome shotgun (WGS) entry which is preliminary data.</text>
</comment>
<dbReference type="EC" id="3.6.1.7" evidence="2 5"/>
<evidence type="ECO:0000256" key="5">
    <source>
        <dbReference type="PROSITE-ProRule" id="PRU00520"/>
    </source>
</evidence>
<feature type="domain" description="Acylphosphatase-like" evidence="7">
    <location>
        <begin position="8"/>
        <end position="93"/>
    </location>
</feature>
<feature type="active site" evidence="5">
    <location>
        <position position="41"/>
    </location>
</feature>
<dbReference type="SUPFAM" id="SSF54975">
    <property type="entry name" value="Acylphosphatase/BLUF domain-like"/>
    <property type="match status" value="1"/>
</dbReference>
<dbReference type="Pfam" id="PF00708">
    <property type="entry name" value="Acylphosphatase"/>
    <property type="match status" value="1"/>
</dbReference>
<organism evidence="8 9">
    <name type="scientific">Pseudoxanthomonas kaohsiungensis</name>
    <dbReference type="NCBI Taxonomy" id="283923"/>
    <lineage>
        <taxon>Bacteria</taxon>
        <taxon>Pseudomonadati</taxon>
        <taxon>Pseudomonadota</taxon>
        <taxon>Gammaproteobacteria</taxon>
        <taxon>Lysobacterales</taxon>
        <taxon>Lysobacteraceae</taxon>
        <taxon>Pseudoxanthomonas</taxon>
    </lineage>
</organism>
<keyword evidence="9" id="KW-1185">Reference proteome</keyword>
<dbReference type="InterPro" id="IPR001792">
    <property type="entry name" value="Acylphosphatase-like_dom"/>
</dbReference>
<reference evidence="9" key="1">
    <citation type="journal article" date="2019" name="Int. J. Syst. Evol. Microbiol.">
        <title>The Global Catalogue of Microorganisms (GCM) 10K type strain sequencing project: providing services to taxonomists for standard genome sequencing and annotation.</title>
        <authorList>
            <consortium name="The Broad Institute Genomics Platform"/>
            <consortium name="The Broad Institute Genome Sequencing Center for Infectious Disease"/>
            <person name="Wu L."/>
            <person name="Ma J."/>
        </authorList>
    </citation>
    <scope>NUCLEOTIDE SEQUENCE [LARGE SCALE GENOMIC DNA]</scope>
    <source>
        <strain evidence="9">CCUG 55854</strain>
    </source>
</reference>
<evidence type="ECO:0000256" key="1">
    <source>
        <dbReference type="ARBA" id="ARBA00005614"/>
    </source>
</evidence>
<feature type="active site" evidence="5">
    <location>
        <position position="23"/>
    </location>
</feature>
<evidence type="ECO:0000256" key="4">
    <source>
        <dbReference type="ARBA" id="ARBA00047645"/>
    </source>
</evidence>
<dbReference type="PANTHER" id="PTHR47268:SF4">
    <property type="entry name" value="ACYLPHOSPHATASE"/>
    <property type="match status" value="1"/>
</dbReference>
<evidence type="ECO:0000313" key="9">
    <source>
        <dbReference type="Proteomes" id="UP001597033"/>
    </source>
</evidence>
<proteinExistence type="inferred from homology"/>
<comment type="similarity">
    <text evidence="1 6">Belongs to the acylphosphatase family.</text>
</comment>
<name>A0ABW3LWJ3_9GAMM</name>
<accession>A0ABW3LWJ3</accession>
<evidence type="ECO:0000313" key="8">
    <source>
        <dbReference type="EMBL" id="MFD1041744.1"/>
    </source>
</evidence>
<evidence type="ECO:0000259" key="7">
    <source>
        <dbReference type="PROSITE" id="PS51160"/>
    </source>
</evidence>
<dbReference type="Gene3D" id="3.30.70.100">
    <property type="match status" value="1"/>
</dbReference>
<gene>
    <name evidence="8" type="ORF">ACFQ2N_05180</name>
</gene>
<dbReference type="EMBL" id="JBHTKN010000002">
    <property type="protein sequence ID" value="MFD1041744.1"/>
    <property type="molecule type" value="Genomic_DNA"/>
</dbReference>
<evidence type="ECO:0000256" key="6">
    <source>
        <dbReference type="RuleBase" id="RU004168"/>
    </source>
</evidence>
<evidence type="ECO:0000256" key="2">
    <source>
        <dbReference type="ARBA" id="ARBA00012150"/>
    </source>
</evidence>
<comment type="catalytic activity">
    <reaction evidence="4 5">
        <text>an acyl phosphate + H2O = a carboxylate + phosphate + H(+)</text>
        <dbReference type="Rhea" id="RHEA:14965"/>
        <dbReference type="ChEBI" id="CHEBI:15377"/>
        <dbReference type="ChEBI" id="CHEBI:15378"/>
        <dbReference type="ChEBI" id="CHEBI:29067"/>
        <dbReference type="ChEBI" id="CHEBI:43474"/>
        <dbReference type="ChEBI" id="CHEBI:59918"/>
        <dbReference type="EC" id="3.6.1.7"/>
    </reaction>
</comment>
<keyword evidence="5" id="KW-0378">Hydrolase</keyword>
<dbReference type="InterPro" id="IPR017968">
    <property type="entry name" value="Acylphosphatase_CS"/>
</dbReference>
<dbReference type="PROSITE" id="PS51160">
    <property type="entry name" value="ACYLPHOSPHATASE_3"/>
    <property type="match status" value="1"/>
</dbReference>
<dbReference type="PROSITE" id="PS00150">
    <property type="entry name" value="ACYLPHOSPHATASE_1"/>
    <property type="match status" value="1"/>
</dbReference>
<dbReference type="PANTHER" id="PTHR47268">
    <property type="entry name" value="ACYLPHOSPHATASE"/>
    <property type="match status" value="1"/>
</dbReference>
<dbReference type="Proteomes" id="UP001597033">
    <property type="component" value="Unassembled WGS sequence"/>
</dbReference>